<dbReference type="Pfam" id="PF16344">
    <property type="entry name" value="FecR_C"/>
    <property type="match status" value="1"/>
</dbReference>
<keyword evidence="1" id="KW-0812">Transmembrane</keyword>
<dbReference type="RefSeq" id="WP_131328998.1">
    <property type="nucleotide sequence ID" value="NZ_CP044016.1"/>
</dbReference>
<reference evidence="4 5" key="1">
    <citation type="submission" date="2019-09" db="EMBL/GenBank/DDBJ databases">
        <title>Complete genome sequence of Arachidicoccus sp. B3-10 isolated from apple orchard soil.</title>
        <authorList>
            <person name="Kim H.S."/>
            <person name="Han K.-I."/>
            <person name="Suh M.K."/>
            <person name="Lee K.C."/>
            <person name="Eom M.K."/>
            <person name="Kim J.-S."/>
            <person name="Kang S.W."/>
            <person name="Sin Y."/>
            <person name="Lee J.-S."/>
        </authorList>
    </citation>
    <scope>NUCLEOTIDE SEQUENCE [LARGE SCALE GENOMIC DNA]</scope>
    <source>
        <strain evidence="4 5">B3-10</strain>
    </source>
</reference>
<feature type="transmembrane region" description="Helical" evidence="1">
    <location>
        <begin position="100"/>
        <end position="119"/>
    </location>
</feature>
<dbReference type="InterPro" id="IPR006860">
    <property type="entry name" value="FecR"/>
</dbReference>
<dbReference type="OrthoDB" id="1523735at2"/>
<dbReference type="Gene3D" id="3.55.50.30">
    <property type="match status" value="1"/>
</dbReference>
<feature type="domain" description="Protein FecR C-terminal" evidence="3">
    <location>
        <begin position="294"/>
        <end position="359"/>
    </location>
</feature>
<keyword evidence="1" id="KW-1133">Transmembrane helix</keyword>
<dbReference type="Proteomes" id="UP000292424">
    <property type="component" value="Chromosome"/>
</dbReference>
<gene>
    <name evidence="4" type="ORF">E0W69_005335</name>
</gene>
<organism evidence="4 5">
    <name type="scientific">Rhizosphaericola mali</name>
    <dbReference type="NCBI Taxonomy" id="2545455"/>
    <lineage>
        <taxon>Bacteria</taxon>
        <taxon>Pseudomonadati</taxon>
        <taxon>Bacteroidota</taxon>
        <taxon>Chitinophagia</taxon>
        <taxon>Chitinophagales</taxon>
        <taxon>Chitinophagaceae</taxon>
        <taxon>Rhizosphaericola</taxon>
    </lineage>
</organism>
<evidence type="ECO:0000313" key="5">
    <source>
        <dbReference type="Proteomes" id="UP000292424"/>
    </source>
</evidence>
<dbReference type="KEGG" id="arac:E0W69_005335"/>
<feature type="domain" description="FecR protein" evidence="2">
    <location>
        <begin position="134"/>
        <end position="229"/>
    </location>
</feature>
<dbReference type="InterPro" id="IPR032508">
    <property type="entry name" value="FecR_C"/>
</dbReference>
<keyword evidence="5" id="KW-1185">Reference proteome</keyword>
<dbReference type="FunFam" id="2.60.120.1440:FF:000001">
    <property type="entry name" value="Putative anti-sigma factor"/>
    <property type="match status" value="1"/>
</dbReference>
<evidence type="ECO:0000256" key="1">
    <source>
        <dbReference type="SAM" id="Phobius"/>
    </source>
</evidence>
<dbReference type="EMBL" id="CP044016">
    <property type="protein sequence ID" value="QES88111.1"/>
    <property type="molecule type" value="Genomic_DNA"/>
</dbReference>
<dbReference type="PANTHER" id="PTHR30273:SF2">
    <property type="entry name" value="PROTEIN FECR"/>
    <property type="match status" value="1"/>
</dbReference>
<dbReference type="AlphaFoldDB" id="A0A5P2G9B4"/>
<evidence type="ECO:0000259" key="3">
    <source>
        <dbReference type="Pfam" id="PF16344"/>
    </source>
</evidence>
<evidence type="ECO:0000259" key="2">
    <source>
        <dbReference type="Pfam" id="PF04773"/>
    </source>
</evidence>
<proteinExistence type="predicted"/>
<dbReference type="Pfam" id="PF04773">
    <property type="entry name" value="FecR"/>
    <property type="match status" value="1"/>
</dbReference>
<dbReference type="Gene3D" id="2.60.120.1440">
    <property type="match status" value="1"/>
</dbReference>
<keyword evidence="1" id="KW-0472">Membrane</keyword>
<dbReference type="PANTHER" id="PTHR30273">
    <property type="entry name" value="PERIPLASMIC SIGNAL SENSOR AND SIGMA FACTOR ACTIVATOR FECR-RELATED"/>
    <property type="match status" value="1"/>
</dbReference>
<sequence length="362" mass="41378">MDENKFLKLLYKKLSHTADQEELRQLELLRNSQEEFNNLYNFFICENESLVENDIKESELAYAALFTKMHANGNFDGEESMVSDSSQLIPTNNKAKKIRLFVTSAAAAILVCFLIYGWYSNNNMNNTEWKNSNVVTTKKGSKSFILLPDGTKVWLNVDSKLTYQENFTGATRQVKLLGEAFFDVAKDAKHPFIIHTQDANIKVLGTAFNVKSYADDSSMETLLVRGKIEVSLKSTNKKNIILLPGDRLKIFHKILVDNNEKVKLDMTNDSVIIEKFNLGQKKAIQDTLWLENTIAFDSEPLITIAKKLEKWYGVTLVIKNEKLNTVKFTGKFENQPISFVLETLKETGKLSYELHKDTINLY</sequence>
<protein>
    <submittedName>
        <fullName evidence="4">FecR family protein</fullName>
    </submittedName>
</protein>
<evidence type="ECO:0000313" key="4">
    <source>
        <dbReference type="EMBL" id="QES88111.1"/>
    </source>
</evidence>
<dbReference type="InterPro" id="IPR012373">
    <property type="entry name" value="Ferrdict_sens_TM"/>
</dbReference>
<dbReference type="GO" id="GO:0016989">
    <property type="term" value="F:sigma factor antagonist activity"/>
    <property type="evidence" value="ECO:0007669"/>
    <property type="project" value="TreeGrafter"/>
</dbReference>
<accession>A0A5P2G9B4</accession>
<name>A0A5P2G9B4_9BACT</name>